<comment type="cofactor">
    <cofactor evidence="17">
        <name>Mg(2+)</name>
        <dbReference type="ChEBI" id="CHEBI:18420"/>
    </cofactor>
</comment>
<keyword evidence="12 17" id="KW-0456">Lyase</keyword>
<dbReference type="KEGG" id="brz:CFK38_07190"/>
<feature type="binding site" evidence="18">
    <location>
        <position position="165"/>
    </location>
    <ligand>
        <name>K(+)</name>
        <dbReference type="ChEBI" id="CHEBI:29103"/>
    </ligand>
</feature>
<reference evidence="23" key="1">
    <citation type="submission" date="2017-09" db="EMBL/GenBank/DDBJ databases">
        <title>Brachybacterium sp. VM2412.</title>
        <authorList>
            <person name="Tak E.J."/>
            <person name="Bae J.-W."/>
        </authorList>
    </citation>
    <scope>NUCLEOTIDE SEQUENCE [LARGE SCALE GENOMIC DNA]</scope>
    <source>
        <strain evidence="23">VM2412</strain>
    </source>
</reference>
<feature type="binding site" evidence="17">
    <location>
        <begin position="415"/>
        <end position="419"/>
    </location>
    <ligand>
        <name>AMP</name>
        <dbReference type="ChEBI" id="CHEBI:456215"/>
    </ligand>
</feature>
<dbReference type="PROSITE" id="PS51383">
    <property type="entry name" value="YJEF_C_3"/>
    <property type="match status" value="1"/>
</dbReference>
<accession>A0A291GMS5</accession>
<dbReference type="Gene3D" id="3.40.1190.20">
    <property type="match status" value="1"/>
</dbReference>
<dbReference type="GO" id="GO:0052855">
    <property type="term" value="F:ADP-dependent NAD(P)H-hydrate dehydratase activity"/>
    <property type="evidence" value="ECO:0007669"/>
    <property type="project" value="UniProtKB-UniRule"/>
</dbReference>
<comment type="subunit">
    <text evidence="17">Homotetramer.</text>
</comment>
<feature type="binding site" evidence="17">
    <location>
        <position position="262"/>
    </location>
    <ligand>
        <name>(6S)-NADPHX</name>
        <dbReference type="ChEBI" id="CHEBI:64076"/>
    </ligand>
</feature>
<dbReference type="InterPro" id="IPR017953">
    <property type="entry name" value="Carbohydrate_kinase_pred_CS"/>
</dbReference>
<feature type="binding site" evidence="18">
    <location>
        <position position="129"/>
    </location>
    <ligand>
        <name>K(+)</name>
        <dbReference type="ChEBI" id="CHEBI:29103"/>
    </ligand>
</feature>
<dbReference type="GO" id="GO:0110051">
    <property type="term" value="P:metabolite repair"/>
    <property type="evidence" value="ECO:0007669"/>
    <property type="project" value="TreeGrafter"/>
</dbReference>
<keyword evidence="11 18" id="KW-0413">Isomerase</keyword>
<evidence type="ECO:0000256" key="14">
    <source>
        <dbReference type="ARBA" id="ARBA00025153"/>
    </source>
</evidence>
<dbReference type="PROSITE" id="PS51385">
    <property type="entry name" value="YJEF_N"/>
    <property type="match status" value="1"/>
</dbReference>
<evidence type="ECO:0000256" key="18">
    <source>
        <dbReference type="HAMAP-Rule" id="MF_01966"/>
    </source>
</evidence>
<keyword evidence="10 17" id="KW-0520">NAD</keyword>
<dbReference type="PANTHER" id="PTHR12592:SF0">
    <property type="entry name" value="ATP-DEPENDENT (S)-NAD(P)H-HYDRATE DEHYDRATASE"/>
    <property type="match status" value="1"/>
</dbReference>
<dbReference type="PANTHER" id="PTHR12592">
    <property type="entry name" value="ATP-DEPENDENT (S)-NAD(P)H-HYDRATE DEHYDRATASE FAMILY MEMBER"/>
    <property type="match status" value="1"/>
</dbReference>
<feature type="binding site" evidence="17">
    <location>
        <position position="445"/>
    </location>
    <ligand>
        <name>AMP</name>
        <dbReference type="ChEBI" id="CHEBI:456215"/>
    </ligand>
</feature>
<evidence type="ECO:0000256" key="13">
    <source>
        <dbReference type="ARBA" id="ARBA00023268"/>
    </source>
</evidence>
<evidence type="ECO:0000256" key="6">
    <source>
        <dbReference type="ARBA" id="ARBA00022741"/>
    </source>
</evidence>
<dbReference type="GO" id="GO:0052856">
    <property type="term" value="F:NAD(P)HX epimerase activity"/>
    <property type="evidence" value="ECO:0007669"/>
    <property type="project" value="UniProtKB-UniRule"/>
</dbReference>
<comment type="similarity">
    <text evidence="3 19">In the N-terminal section; belongs to the NnrE/AIBP family.</text>
</comment>
<feature type="binding site" evidence="17">
    <location>
        <position position="446"/>
    </location>
    <ligand>
        <name>(6S)-NADPHX</name>
        <dbReference type="ChEBI" id="CHEBI:64076"/>
    </ligand>
</feature>
<dbReference type="GO" id="GO:0046872">
    <property type="term" value="F:metal ion binding"/>
    <property type="evidence" value="ECO:0007669"/>
    <property type="project" value="UniProtKB-UniRule"/>
</dbReference>
<comment type="catalytic activity">
    <reaction evidence="16 17 19">
        <text>(6S)-NADPHX + ADP = AMP + phosphate + NADPH + H(+)</text>
        <dbReference type="Rhea" id="RHEA:32235"/>
        <dbReference type="ChEBI" id="CHEBI:15378"/>
        <dbReference type="ChEBI" id="CHEBI:43474"/>
        <dbReference type="ChEBI" id="CHEBI:57783"/>
        <dbReference type="ChEBI" id="CHEBI:64076"/>
        <dbReference type="ChEBI" id="CHEBI:456215"/>
        <dbReference type="ChEBI" id="CHEBI:456216"/>
        <dbReference type="EC" id="4.2.1.136"/>
    </reaction>
</comment>
<keyword evidence="6 17" id="KW-0547">Nucleotide-binding</keyword>
<dbReference type="PROSITE" id="PS01050">
    <property type="entry name" value="YJEF_C_2"/>
    <property type="match status" value="1"/>
</dbReference>
<feature type="binding site" evidence="18">
    <location>
        <position position="162"/>
    </location>
    <ligand>
        <name>(6S)-NADPHX</name>
        <dbReference type="ChEBI" id="CHEBI:64076"/>
    </ligand>
</feature>
<dbReference type="InterPro" id="IPR004443">
    <property type="entry name" value="YjeF_N_dom"/>
</dbReference>
<dbReference type="InterPro" id="IPR036652">
    <property type="entry name" value="YjeF_N_dom_sf"/>
</dbReference>
<dbReference type="HAMAP" id="MF_01966">
    <property type="entry name" value="NADHX_epimerase"/>
    <property type="match status" value="1"/>
</dbReference>
<dbReference type="EC" id="4.2.1.136" evidence="19"/>
<dbReference type="PIRSF" id="PIRSF017184">
    <property type="entry name" value="Nnr"/>
    <property type="match status" value="1"/>
</dbReference>
<dbReference type="SUPFAM" id="SSF53613">
    <property type="entry name" value="Ribokinase-like"/>
    <property type="match status" value="1"/>
</dbReference>
<evidence type="ECO:0000256" key="9">
    <source>
        <dbReference type="ARBA" id="ARBA00022958"/>
    </source>
</evidence>
<feature type="domain" description="YjeF C-terminal" evidence="20">
    <location>
        <begin position="227"/>
        <end position="504"/>
    </location>
</feature>
<comment type="catalytic activity">
    <reaction evidence="15 17 19">
        <text>(6S)-NADHX + ADP = AMP + phosphate + NADH + H(+)</text>
        <dbReference type="Rhea" id="RHEA:32223"/>
        <dbReference type="ChEBI" id="CHEBI:15378"/>
        <dbReference type="ChEBI" id="CHEBI:43474"/>
        <dbReference type="ChEBI" id="CHEBI:57945"/>
        <dbReference type="ChEBI" id="CHEBI:64074"/>
        <dbReference type="ChEBI" id="CHEBI:456215"/>
        <dbReference type="ChEBI" id="CHEBI:456216"/>
        <dbReference type="EC" id="4.2.1.136"/>
    </reaction>
</comment>
<dbReference type="EMBL" id="CP023563">
    <property type="protein sequence ID" value="ATG51336.1"/>
    <property type="molecule type" value="Genomic_DNA"/>
</dbReference>
<evidence type="ECO:0000256" key="7">
    <source>
        <dbReference type="ARBA" id="ARBA00022840"/>
    </source>
</evidence>
<evidence type="ECO:0000256" key="2">
    <source>
        <dbReference type="ARBA" id="ARBA00000909"/>
    </source>
</evidence>
<evidence type="ECO:0000256" key="11">
    <source>
        <dbReference type="ARBA" id="ARBA00023235"/>
    </source>
</evidence>
<name>A0A291GMS5_9MICO</name>
<evidence type="ECO:0000256" key="3">
    <source>
        <dbReference type="ARBA" id="ARBA00006001"/>
    </source>
</evidence>
<gene>
    <name evidence="18" type="primary">nnrE</name>
    <name evidence="17" type="synonym">nnrD</name>
    <name evidence="22" type="ORF">CFK38_07190</name>
</gene>
<feature type="binding site" evidence="17">
    <location>
        <position position="328"/>
    </location>
    <ligand>
        <name>(6S)-NADPHX</name>
        <dbReference type="ChEBI" id="CHEBI:64076"/>
    </ligand>
</feature>
<comment type="catalytic activity">
    <reaction evidence="1 18 19">
        <text>(6R)-NADHX = (6S)-NADHX</text>
        <dbReference type="Rhea" id="RHEA:32215"/>
        <dbReference type="ChEBI" id="CHEBI:64074"/>
        <dbReference type="ChEBI" id="CHEBI:64075"/>
        <dbReference type="EC" id="5.1.99.6"/>
    </reaction>
</comment>
<dbReference type="SUPFAM" id="SSF64153">
    <property type="entry name" value="YjeF N-terminal domain-like"/>
    <property type="match status" value="1"/>
</dbReference>
<dbReference type="GO" id="GO:0046496">
    <property type="term" value="P:nicotinamide nucleotide metabolic process"/>
    <property type="evidence" value="ECO:0007669"/>
    <property type="project" value="UniProtKB-UniRule"/>
</dbReference>
<evidence type="ECO:0000256" key="1">
    <source>
        <dbReference type="ARBA" id="ARBA00000013"/>
    </source>
</evidence>
<feature type="binding site" evidence="18">
    <location>
        <begin position="133"/>
        <end position="139"/>
    </location>
    <ligand>
        <name>(6S)-NADPHX</name>
        <dbReference type="ChEBI" id="CHEBI:64076"/>
    </ligand>
</feature>
<dbReference type="Pfam" id="PF03853">
    <property type="entry name" value="YjeF_N"/>
    <property type="match status" value="1"/>
</dbReference>
<dbReference type="InterPro" id="IPR029056">
    <property type="entry name" value="Ribokinase-like"/>
</dbReference>
<evidence type="ECO:0000256" key="16">
    <source>
        <dbReference type="ARBA" id="ARBA00049209"/>
    </source>
</evidence>
<organism evidence="22 23">
    <name type="scientific">Brachybacterium vulturis</name>
    <dbReference type="NCBI Taxonomy" id="2017484"/>
    <lineage>
        <taxon>Bacteria</taxon>
        <taxon>Bacillati</taxon>
        <taxon>Actinomycetota</taxon>
        <taxon>Actinomycetes</taxon>
        <taxon>Micrococcales</taxon>
        <taxon>Dermabacteraceae</taxon>
        <taxon>Brachybacterium</taxon>
    </lineage>
</organism>
<evidence type="ECO:0000256" key="17">
    <source>
        <dbReference type="HAMAP-Rule" id="MF_01965"/>
    </source>
</evidence>
<dbReference type="NCBIfam" id="TIGR00196">
    <property type="entry name" value="yjeF_cterm"/>
    <property type="match status" value="1"/>
</dbReference>
<evidence type="ECO:0000256" key="15">
    <source>
        <dbReference type="ARBA" id="ARBA00048238"/>
    </source>
</evidence>
<comment type="cofactor">
    <cofactor evidence="18 19">
        <name>K(+)</name>
        <dbReference type="ChEBI" id="CHEBI:29103"/>
    </cofactor>
    <text evidence="18 19">Binds 1 potassium ion per subunit.</text>
</comment>
<evidence type="ECO:0000259" key="21">
    <source>
        <dbReference type="PROSITE" id="PS51385"/>
    </source>
</evidence>
<dbReference type="Gene3D" id="3.40.50.10260">
    <property type="entry name" value="YjeF N-terminal domain"/>
    <property type="match status" value="1"/>
</dbReference>
<sequence length="510" mass="51036">MNRAYSAQAVRDAEAPLLAAGEPLMLRAARALAEHVAEHLRSAASEELRGRGGRVLVLAGAGANGGDGLHAAALLRRDGIAADAIATADRLHEEGAAALRAAGGTILPLADTAPGMLEEQLATTTVVLDAMLGLGGRPEVPAALAPLLAVVRSSGVPVIAVDLPSFVDATTGQAAAEALLARETVTFGALKAGLLLPGGAERSGSIHLVDLGLSPHLTAAPTVLRLEDADVRALFPHPDRDASKYTRGVVALAAGSEQFPGAAVLTASGAARTGAGMVRCLAPERVLDLVLRERPEIVTHPIAETVVDPGAVDLAAVGRTDALVVGPGLAADDPRATAGLDGLREGTGTLRRGVIDAGALSALTTAHRFGPDVVLTPHRGEAERLATRLEVDPELPGAQLAPALARATGATVLLKGAITLIAPGDGGPLRAQDDATAQLATAGTGDVLAGVLGTLLAAGLPGPDAAALAAILHGRAGRLASRDGRQPLVALDVAAHLPEAIGTILAGAQP</sequence>
<evidence type="ECO:0000256" key="10">
    <source>
        <dbReference type="ARBA" id="ARBA00023027"/>
    </source>
</evidence>
<dbReference type="InterPro" id="IPR030677">
    <property type="entry name" value="Nnr"/>
</dbReference>
<evidence type="ECO:0000256" key="12">
    <source>
        <dbReference type="ARBA" id="ARBA00023239"/>
    </source>
</evidence>
<comment type="function">
    <text evidence="17">Catalyzes the dehydration of the S-form of NAD(P)HX at the expense of ADP, which is converted to AMP. Together with NAD(P)HX epimerase, which catalyzes the epimerization of the S- and R-forms, the enzyme allows the repair of both epimers of NAD(P)HX, a damaged form of NAD(P)H that is a result of enzymatic or heat-dependent hydration.</text>
</comment>
<evidence type="ECO:0000256" key="19">
    <source>
        <dbReference type="PIRNR" id="PIRNR017184"/>
    </source>
</evidence>
<proteinExistence type="inferred from homology"/>
<dbReference type="HAMAP" id="MF_01965">
    <property type="entry name" value="NADHX_dehydratase"/>
    <property type="match status" value="1"/>
</dbReference>
<evidence type="ECO:0000256" key="8">
    <source>
        <dbReference type="ARBA" id="ARBA00022857"/>
    </source>
</evidence>
<keyword evidence="23" id="KW-1185">Reference proteome</keyword>
<comment type="function">
    <text evidence="14 19">Bifunctional enzyme that catalyzes the epimerization of the S- and R-forms of NAD(P)HX and the dehydration of the S-form of NAD(P)HX at the expense of ADP, which is converted to AMP. This allows the repair of both epimers of NAD(P)HX, a damaged form of NAD(P)H that is a result of enzymatic or heat-dependent hydration.</text>
</comment>
<comment type="catalytic activity">
    <reaction evidence="2 18 19">
        <text>(6R)-NADPHX = (6S)-NADPHX</text>
        <dbReference type="Rhea" id="RHEA:32227"/>
        <dbReference type="ChEBI" id="CHEBI:64076"/>
        <dbReference type="ChEBI" id="CHEBI:64077"/>
        <dbReference type="EC" id="5.1.99.6"/>
    </reaction>
</comment>
<dbReference type="Pfam" id="PF01256">
    <property type="entry name" value="Carb_kinase"/>
    <property type="match status" value="1"/>
</dbReference>
<dbReference type="EC" id="5.1.99.6" evidence="19"/>
<protein>
    <recommendedName>
        <fullName evidence="19">Bifunctional NAD(P)H-hydrate repair enzyme</fullName>
    </recommendedName>
    <alternativeName>
        <fullName evidence="19">Nicotinamide nucleotide repair protein</fullName>
    </alternativeName>
    <domain>
        <recommendedName>
            <fullName evidence="19">ADP-dependent (S)-NAD(P)H-hydrate dehydratase</fullName>
            <ecNumber evidence="19">4.2.1.136</ecNumber>
        </recommendedName>
        <alternativeName>
            <fullName evidence="19">ADP-dependent NAD(P)HX dehydratase</fullName>
        </alternativeName>
    </domain>
    <domain>
        <recommendedName>
            <fullName evidence="19">NAD(P)H-hydrate epimerase</fullName>
            <ecNumber evidence="19">5.1.99.6</ecNumber>
        </recommendedName>
    </domain>
</protein>
<keyword evidence="7 17" id="KW-0067">ATP-binding</keyword>
<keyword evidence="13" id="KW-0511">Multifunctional enzyme</keyword>
<evidence type="ECO:0000256" key="4">
    <source>
        <dbReference type="ARBA" id="ARBA00009524"/>
    </source>
</evidence>
<keyword evidence="8 17" id="KW-0521">NADP</keyword>
<dbReference type="OrthoDB" id="9806925at2"/>
<comment type="similarity">
    <text evidence="18">Belongs to the NnrE/AIBP family.</text>
</comment>
<feature type="domain" description="YjeF N-terminal" evidence="21">
    <location>
        <begin position="6"/>
        <end position="219"/>
    </location>
</feature>
<comment type="similarity">
    <text evidence="4 19">In the C-terminal section; belongs to the NnrD/CARKD family.</text>
</comment>
<evidence type="ECO:0000256" key="5">
    <source>
        <dbReference type="ARBA" id="ARBA00022723"/>
    </source>
</evidence>
<feature type="binding site" evidence="18">
    <location>
        <begin position="63"/>
        <end position="67"/>
    </location>
    <ligand>
        <name>(6S)-NADPHX</name>
        <dbReference type="ChEBI" id="CHEBI:64076"/>
    </ligand>
</feature>
<keyword evidence="5 18" id="KW-0479">Metal-binding</keyword>
<dbReference type="GO" id="GO:0005524">
    <property type="term" value="F:ATP binding"/>
    <property type="evidence" value="ECO:0007669"/>
    <property type="project" value="UniProtKB-UniRule"/>
</dbReference>
<comment type="similarity">
    <text evidence="17">Belongs to the NnrD/CARKD family.</text>
</comment>
<dbReference type="CDD" id="cd01171">
    <property type="entry name" value="YXKO-related"/>
    <property type="match status" value="1"/>
</dbReference>
<feature type="binding site" evidence="17">
    <location>
        <position position="378"/>
    </location>
    <ligand>
        <name>(6S)-NADPHX</name>
        <dbReference type="ChEBI" id="CHEBI:64076"/>
    </ligand>
</feature>
<comment type="function">
    <text evidence="18">Catalyzes the epimerization of the S- and R-forms of NAD(P)HX, a damaged form of NAD(P)H that is a result of enzymatic or heat-dependent hydration. This is a prerequisite for the S-specific NAD(P)H-hydrate dehydratase to allow the repair of both epimers of NAD(P)HX.</text>
</comment>
<dbReference type="RefSeq" id="WP_096802463.1">
    <property type="nucleotide sequence ID" value="NZ_CP023563.1"/>
</dbReference>
<feature type="binding site" evidence="18">
    <location>
        <position position="64"/>
    </location>
    <ligand>
        <name>K(+)</name>
        <dbReference type="ChEBI" id="CHEBI:29103"/>
    </ligand>
</feature>
<evidence type="ECO:0000313" key="22">
    <source>
        <dbReference type="EMBL" id="ATG51336.1"/>
    </source>
</evidence>
<keyword evidence="9 18" id="KW-0630">Potassium</keyword>
<comment type="caution">
    <text evidence="18">Lacks conserved residue(s) required for the propagation of feature annotation.</text>
</comment>
<dbReference type="Proteomes" id="UP000218165">
    <property type="component" value="Chromosome"/>
</dbReference>
<dbReference type="InterPro" id="IPR000631">
    <property type="entry name" value="CARKD"/>
</dbReference>
<evidence type="ECO:0000259" key="20">
    <source>
        <dbReference type="PROSITE" id="PS51383"/>
    </source>
</evidence>
<dbReference type="AlphaFoldDB" id="A0A291GMS5"/>
<evidence type="ECO:0000313" key="23">
    <source>
        <dbReference type="Proteomes" id="UP000218165"/>
    </source>
</evidence>